<dbReference type="Gene3D" id="2.60.40.1890">
    <property type="entry name" value="PCu(A)C copper chaperone"/>
    <property type="match status" value="1"/>
</dbReference>
<dbReference type="InterPro" id="IPR007410">
    <property type="entry name" value="LpqE-like"/>
</dbReference>
<proteinExistence type="predicted"/>
<dbReference type="STRING" id="402881.Plav_1360"/>
<dbReference type="KEGG" id="pla:Plav_1360"/>
<keyword evidence="1" id="KW-0732">Signal</keyword>
<dbReference type="PANTHER" id="PTHR36302">
    <property type="entry name" value="BLR7088 PROTEIN"/>
    <property type="match status" value="1"/>
</dbReference>
<dbReference type="HOGENOM" id="CLU_100939_2_2_5"/>
<protein>
    <recommendedName>
        <fullName evidence="4">Copper chaperone PCu(A)C</fullName>
    </recommendedName>
</protein>
<feature type="signal peptide" evidence="1">
    <location>
        <begin position="1"/>
        <end position="20"/>
    </location>
</feature>
<dbReference type="RefSeq" id="WP_012110255.1">
    <property type="nucleotide sequence ID" value="NC_009719.1"/>
</dbReference>
<keyword evidence="3" id="KW-1185">Reference proteome</keyword>
<dbReference type="InterPro" id="IPR036182">
    <property type="entry name" value="PCuAC_sf"/>
</dbReference>
<dbReference type="InterPro" id="IPR058248">
    <property type="entry name" value="Lxx211020-like"/>
</dbReference>
<evidence type="ECO:0008006" key="4">
    <source>
        <dbReference type="Google" id="ProtNLM"/>
    </source>
</evidence>
<feature type="chain" id="PRO_5002707433" description="Copper chaperone PCu(A)C" evidence="1">
    <location>
        <begin position="21"/>
        <end position="151"/>
    </location>
</feature>
<reference evidence="2 3" key="1">
    <citation type="journal article" date="2011" name="Stand. Genomic Sci.">
        <title>Complete genome sequence of Parvibaculum lavamentivorans type strain (DS-1(T)).</title>
        <authorList>
            <person name="Schleheck D."/>
            <person name="Weiss M."/>
            <person name="Pitluck S."/>
            <person name="Bruce D."/>
            <person name="Land M.L."/>
            <person name="Han S."/>
            <person name="Saunders E."/>
            <person name="Tapia R."/>
            <person name="Detter C."/>
            <person name="Brettin T."/>
            <person name="Han J."/>
            <person name="Woyke T."/>
            <person name="Goodwin L."/>
            <person name="Pennacchio L."/>
            <person name="Nolan M."/>
            <person name="Cook A.M."/>
            <person name="Kjelleberg S."/>
            <person name="Thomas T."/>
        </authorList>
    </citation>
    <scope>NUCLEOTIDE SEQUENCE [LARGE SCALE GENOMIC DNA]</scope>
    <source>
        <strain evidence="3">DS-1 / DSM 13023 / NCIMB 13966</strain>
    </source>
</reference>
<dbReference type="eggNOG" id="COG2847">
    <property type="taxonomic scope" value="Bacteria"/>
</dbReference>
<accession>A7HSU7</accession>
<name>A7HSU7_PARL1</name>
<dbReference type="Pfam" id="PF04314">
    <property type="entry name" value="PCuAC"/>
    <property type="match status" value="1"/>
</dbReference>
<dbReference type="PANTHER" id="PTHR36302:SF1">
    <property type="entry name" value="COPPER CHAPERONE PCU(A)C"/>
    <property type="match status" value="1"/>
</dbReference>
<dbReference type="Proteomes" id="UP000006377">
    <property type="component" value="Chromosome"/>
</dbReference>
<evidence type="ECO:0000256" key="1">
    <source>
        <dbReference type="SAM" id="SignalP"/>
    </source>
</evidence>
<sequence length="151" mass="16200">MFAVIRLFLLALVLQTPFLAALHADEVPGGIRVSDPWARASVTASGAAYFTIENSGNEDDILVAVRSDAAETVEMHTMTMDGMVMKMRKLSELPVKAGETVKFAPGGLHIMLIRLKEPLREGMSVSMTLTFEKAGEVHVTAPVQAAGHGAH</sequence>
<dbReference type="SUPFAM" id="SSF110087">
    <property type="entry name" value="DR1885-like metal-binding protein"/>
    <property type="match status" value="1"/>
</dbReference>
<gene>
    <name evidence="2" type="ordered locus">Plav_1360</name>
</gene>
<dbReference type="EMBL" id="CP000774">
    <property type="protein sequence ID" value="ABS62980.1"/>
    <property type="molecule type" value="Genomic_DNA"/>
</dbReference>
<dbReference type="AlphaFoldDB" id="A7HSU7"/>
<organism evidence="2 3">
    <name type="scientific">Parvibaculum lavamentivorans (strain DS-1 / DSM 13023 / NCIMB 13966)</name>
    <dbReference type="NCBI Taxonomy" id="402881"/>
    <lineage>
        <taxon>Bacteria</taxon>
        <taxon>Pseudomonadati</taxon>
        <taxon>Pseudomonadota</taxon>
        <taxon>Alphaproteobacteria</taxon>
        <taxon>Hyphomicrobiales</taxon>
        <taxon>Parvibaculaceae</taxon>
        <taxon>Parvibaculum</taxon>
    </lineage>
</organism>
<evidence type="ECO:0000313" key="2">
    <source>
        <dbReference type="EMBL" id="ABS62980.1"/>
    </source>
</evidence>
<evidence type="ECO:0000313" key="3">
    <source>
        <dbReference type="Proteomes" id="UP000006377"/>
    </source>
</evidence>